<accession>A0A8H3CPJ2</accession>
<comment type="caution">
    <text evidence="1">The sequence shown here is derived from an EMBL/GenBank/DDBJ whole genome shotgun (WGS) entry which is preliminary data.</text>
</comment>
<dbReference type="EMBL" id="CAJMWV010003934">
    <property type="protein sequence ID" value="CAE6490578.1"/>
    <property type="molecule type" value="Genomic_DNA"/>
</dbReference>
<evidence type="ECO:0000313" key="2">
    <source>
        <dbReference type="Proteomes" id="UP000663831"/>
    </source>
</evidence>
<evidence type="ECO:0000313" key="1">
    <source>
        <dbReference type="EMBL" id="CAE6490578.1"/>
    </source>
</evidence>
<organism evidence="1 2">
    <name type="scientific">Rhizoctonia solani</name>
    <dbReference type="NCBI Taxonomy" id="456999"/>
    <lineage>
        <taxon>Eukaryota</taxon>
        <taxon>Fungi</taxon>
        <taxon>Dikarya</taxon>
        <taxon>Basidiomycota</taxon>
        <taxon>Agaricomycotina</taxon>
        <taxon>Agaricomycetes</taxon>
        <taxon>Cantharellales</taxon>
        <taxon>Ceratobasidiaceae</taxon>
        <taxon>Rhizoctonia</taxon>
    </lineage>
</organism>
<dbReference type="Proteomes" id="UP000663831">
    <property type="component" value="Unassembled WGS sequence"/>
</dbReference>
<proteinExistence type="predicted"/>
<name>A0A8H3CPJ2_9AGAM</name>
<reference evidence="1" key="1">
    <citation type="submission" date="2021-01" db="EMBL/GenBank/DDBJ databases">
        <authorList>
            <person name="Kaushik A."/>
        </authorList>
    </citation>
    <scope>NUCLEOTIDE SEQUENCE</scope>
    <source>
        <strain evidence="1">AG3-1AP</strain>
    </source>
</reference>
<sequence>MPLLIASRTRFILGCGLPISRQSHSTSRFRKSNSSSLLSRPFEDFFESPVDTNVGITSSSFEPFATKGLPLLLRANFVNETLPDTYEITEKGNVILQELEKRMDKAKSKTGPWRSFFRSNFKSGLEEGPKQLKAVGTYDASKESLKTLWADLGASVYEVEEPSYLRPKPTGIHHHLYVSIPDGPQTLLHCSGCSSTQLAPYALTKPRPNDLSNTLPKTQFNVSLSALQHPIHDVFYALVTRIDAVPHEERIQAALLASCSPSLNNSSAFLKGSVPARILVDDSAGVTLSGQATKQWFDRLRLSIEQACPKVMDGRMAELDRHLGRVFMATAPGTSSTGTSTSLVPHYGYGRRGYARGFILGNFRTAGDASEELCAACSGPLESIQAAWAAKVALKGSELSGGKEGEVSVRVLNPLPMLAALAASGALGSQKGTNDFVSFEKLVDA</sequence>
<protein>
    <submittedName>
        <fullName evidence="1">Uncharacterized protein</fullName>
    </submittedName>
</protein>
<gene>
    <name evidence="1" type="ORF">RDB_LOCUS108369</name>
</gene>
<dbReference type="AlphaFoldDB" id="A0A8H3CPJ2"/>